<organism evidence="1 2">
    <name type="scientific">Trichuris muris</name>
    <name type="common">Mouse whipworm</name>
    <dbReference type="NCBI Taxonomy" id="70415"/>
    <lineage>
        <taxon>Eukaryota</taxon>
        <taxon>Metazoa</taxon>
        <taxon>Ecdysozoa</taxon>
        <taxon>Nematoda</taxon>
        <taxon>Enoplea</taxon>
        <taxon>Dorylaimia</taxon>
        <taxon>Trichinellida</taxon>
        <taxon>Trichuridae</taxon>
        <taxon>Trichuris</taxon>
    </lineage>
</organism>
<reference evidence="2" key="1">
    <citation type="submission" date="2019-12" db="UniProtKB">
        <authorList>
            <consortium name="WormBaseParasite"/>
        </authorList>
    </citation>
    <scope>IDENTIFICATION</scope>
</reference>
<protein>
    <submittedName>
        <fullName evidence="2">Uncharacterized protein</fullName>
    </submittedName>
</protein>
<sequence length="102" mass="11279">MWKLSDSAVEEVVPDKGAYETVFDEIRKKASVEALVWALNFSCLACLSEVDIVADEEEKPSDRSGGQTENVAEHSFKRGCLVHCGREGREPLEISLSFVVGF</sequence>
<keyword evidence="1" id="KW-1185">Reference proteome</keyword>
<accession>A0A5S6QGX6</accession>
<name>A0A5S6QGX6_TRIMR</name>
<dbReference type="WBParaSite" id="TMUE_2000006454.1">
    <property type="protein sequence ID" value="TMUE_2000006454.1"/>
    <property type="gene ID" value="WBGene00299611"/>
</dbReference>
<proteinExistence type="predicted"/>
<dbReference type="Proteomes" id="UP000046395">
    <property type="component" value="Unassembled WGS sequence"/>
</dbReference>
<evidence type="ECO:0000313" key="1">
    <source>
        <dbReference type="Proteomes" id="UP000046395"/>
    </source>
</evidence>
<dbReference type="AlphaFoldDB" id="A0A5S6QGX6"/>
<evidence type="ECO:0000313" key="2">
    <source>
        <dbReference type="WBParaSite" id="TMUE_2000006454.1"/>
    </source>
</evidence>